<feature type="repeat" description="PPR" evidence="2">
    <location>
        <begin position="60"/>
        <end position="94"/>
    </location>
</feature>
<dbReference type="Gene3D" id="1.25.40.10">
    <property type="entry name" value="Tetratricopeptide repeat domain"/>
    <property type="match status" value="3"/>
</dbReference>
<keyword evidence="1" id="KW-0677">Repeat</keyword>
<evidence type="ECO:0000256" key="1">
    <source>
        <dbReference type="ARBA" id="ARBA00022737"/>
    </source>
</evidence>
<dbReference type="PANTHER" id="PTHR47926:SF387">
    <property type="entry name" value="PENTATRICOPEPTIDE REPEAT-CONTAINING PROTEIN"/>
    <property type="match status" value="1"/>
</dbReference>
<dbReference type="InterPro" id="IPR011990">
    <property type="entry name" value="TPR-like_helical_dom_sf"/>
</dbReference>
<dbReference type="FunFam" id="1.25.40.10:FF:000348">
    <property type="entry name" value="Pentatricopeptide repeat-containing protein chloroplastic"/>
    <property type="match status" value="1"/>
</dbReference>
<dbReference type="Pfam" id="PF20431">
    <property type="entry name" value="E_motif"/>
    <property type="match status" value="1"/>
</dbReference>
<dbReference type="InterPro" id="IPR046849">
    <property type="entry name" value="E2_motif"/>
</dbReference>
<dbReference type="EMBL" id="JABWDY010038157">
    <property type="protein sequence ID" value="KAF5179896.1"/>
    <property type="molecule type" value="Genomic_DNA"/>
</dbReference>
<dbReference type="InterPro" id="IPR002885">
    <property type="entry name" value="PPR_rpt"/>
</dbReference>
<reference evidence="3 4" key="1">
    <citation type="submission" date="2020-06" db="EMBL/GenBank/DDBJ databases">
        <title>Transcriptomic and genomic resources for Thalictrum thalictroides and T. hernandezii: Facilitating candidate gene discovery in an emerging model plant lineage.</title>
        <authorList>
            <person name="Arias T."/>
            <person name="Riano-Pachon D.M."/>
            <person name="Di Stilio V.S."/>
        </authorList>
    </citation>
    <scope>NUCLEOTIDE SEQUENCE [LARGE SCALE GENOMIC DNA]</scope>
    <source>
        <strain evidence="4">cv. WT478/WT964</strain>
        <tissue evidence="3">Leaves</tissue>
    </source>
</reference>
<feature type="repeat" description="PPR" evidence="2">
    <location>
        <begin position="294"/>
        <end position="328"/>
    </location>
</feature>
<accession>A0A7J6V4K3</accession>
<protein>
    <submittedName>
        <fullName evidence="3">Pentatricopeptide repeat-containing protein</fullName>
    </submittedName>
</protein>
<organism evidence="3 4">
    <name type="scientific">Thalictrum thalictroides</name>
    <name type="common">Rue-anemone</name>
    <name type="synonym">Anemone thalictroides</name>
    <dbReference type="NCBI Taxonomy" id="46969"/>
    <lineage>
        <taxon>Eukaryota</taxon>
        <taxon>Viridiplantae</taxon>
        <taxon>Streptophyta</taxon>
        <taxon>Embryophyta</taxon>
        <taxon>Tracheophyta</taxon>
        <taxon>Spermatophyta</taxon>
        <taxon>Magnoliopsida</taxon>
        <taxon>Ranunculales</taxon>
        <taxon>Ranunculaceae</taxon>
        <taxon>Thalictroideae</taxon>
        <taxon>Thalictrum</taxon>
    </lineage>
</organism>
<dbReference type="PROSITE" id="PS51375">
    <property type="entry name" value="PPR"/>
    <property type="match status" value="4"/>
</dbReference>
<feature type="repeat" description="PPR" evidence="2">
    <location>
        <begin position="192"/>
        <end position="226"/>
    </location>
</feature>
<dbReference type="Pfam" id="PF20430">
    <property type="entry name" value="Eplus_motif"/>
    <property type="match status" value="1"/>
</dbReference>
<dbReference type="PANTHER" id="PTHR47926">
    <property type="entry name" value="PENTATRICOPEPTIDE REPEAT-CONTAINING PROTEIN"/>
    <property type="match status" value="1"/>
</dbReference>
<dbReference type="InterPro" id="IPR046960">
    <property type="entry name" value="PPR_At4g14850-like_plant"/>
</dbReference>
<comment type="caution">
    <text evidence="3">The sequence shown here is derived from an EMBL/GenBank/DDBJ whole genome shotgun (WGS) entry which is preliminary data.</text>
</comment>
<dbReference type="OrthoDB" id="185373at2759"/>
<sequence>MKACELVKGGVRVGEELHCRICKLGFDSEILIRHVLMHLYGKHGCLSSARYLFDESLTRDVCSWTTMIDCYAQKELPIKALKLFYLMLRSGVEPNEVTMKAVLSACCIMKNLSFGRLIHGYIEKNELECSLSLLNVLMDMYVKCGCLTTARDIFDRMVKKDVYSWTIMIDGHAKQGELELARQFFNGLPEKNVVSWTAMIAGYSQKKKPEEALELFHQMEETSLRPIESTLVCVLSSCAQLGSLDLGKKIYHYYIDQKRVQPSVKLANAYIGMCAKCGSIDAATQLFGGMSERDLSSWNNMINGYAVHGYAGRALDLFRQMQSSGLRPNDITLVGVLSACVHGGLVIQGREYFENMRGVFGIEPKAEHYTCMIDLLGRVGMLNEAFELIKSMPMEPDEAAWGALLNACKMHGNIDLGKFVSLKLLDLTPDDSGTYALLANMYAAKRRWDDVGIVRSMMRARGVKKTPGLSSIEINGKTHEFLAEDISHPQSKEMYKLLDDILLLLYLEGYVPQPP</sequence>
<dbReference type="Pfam" id="PF13041">
    <property type="entry name" value="PPR_2"/>
    <property type="match status" value="3"/>
</dbReference>
<dbReference type="InterPro" id="IPR046848">
    <property type="entry name" value="E_motif"/>
</dbReference>
<keyword evidence="4" id="KW-1185">Reference proteome</keyword>
<dbReference type="NCBIfam" id="TIGR00756">
    <property type="entry name" value="PPR"/>
    <property type="match status" value="6"/>
</dbReference>
<dbReference type="Proteomes" id="UP000554482">
    <property type="component" value="Unassembled WGS sequence"/>
</dbReference>
<dbReference type="Pfam" id="PF01535">
    <property type="entry name" value="PPR"/>
    <property type="match status" value="3"/>
</dbReference>
<dbReference type="FunFam" id="1.25.40.10:FF:000073">
    <property type="entry name" value="Pentatricopeptide repeat-containing protein chloroplastic"/>
    <property type="match status" value="1"/>
</dbReference>
<gene>
    <name evidence="3" type="ORF">FRX31_030514</name>
</gene>
<feature type="repeat" description="PPR" evidence="2">
    <location>
        <begin position="161"/>
        <end position="191"/>
    </location>
</feature>
<evidence type="ECO:0000313" key="3">
    <source>
        <dbReference type="EMBL" id="KAF5179896.1"/>
    </source>
</evidence>
<name>A0A7J6V4K3_THATH</name>
<dbReference type="GO" id="GO:0009451">
    <property type="term" value="P:RNA modification"/>
    <property type="evidence" value="ECO:0007669"/>
    <property type="project" value="InterPro"/>
</dbReference>
<dbReference type="FunFam" id="1.25.40.10:FF:000184">
    <property type="entry name" value="Pentatricopeptide repeat-containing protein, chloroplastic"/>
    <property type="match status" value="1"/>
</dbReference>
<dbReference type="AlphaFoldDB" id="A0A7J6V4K3"/>
<evidence type="ECO:0000313" key="4">
    <source>
        <dbReference type="Proteomes" id="UP000554482"/>
    </source>
</evidence>
<proteinExistence type="predicted"/>
<dbReference type="GO" id="GO:0003723">
    <property type="term" value="F:RNA binding"/>
    <property type="evidence" value="ECO:0007669"/>
    <property type="project" value="InterPro"/>
</dbReference>
<dbReference type="SUPFAM" id="SSF48452">
    <property type="entry name" value="TPR-like"/>
    <property type="match status" value="1"/>
</dbReference>
<evidence type="ECO:0000256" key="2">
    <source>
        <dbReference type="PROSITE-ProRule" id="PRU00708"/>
    </source>
</evidence>